<evidence type="ECO:0000259" key="4">
    <source>
        <dbReference type="Pfam" id="PF03328"/>
    </source>
</evidence>
<keyword evidence="2 5" id="KW-0456">Lyase</keyword>
<comment type="caution">
    <text evidence="5">The sequence shown here is derived from an EMBL/GenBank/DDBJ whole genome shotgun (WGS) entry which is preliminary data.</text>
</comment>
<feature type="domain" description="HpcH/HpaI aldolase/citrate lyase" evidence="4">
    <location>
        <begin position="18"/>
        <end position="242"/>
    </location>
</feature>
<dbReference type="InterPro" id="IPR015813">
    <property type="entry name" value="Pyrv/PenolPyrv_kinase-like_dom"/>
</dbReference>
<dbReference type="SUPFAM" id="SSF51621">
    <property type="entry name" value="Phosphoenolpyruvate/pyruvate domain"/>
    <property type="match status" value="1"/>
</dbReference>
<evidence type="ECO:0000256" key="1">
    <source>
        <dbReference type="ARBA" id="ARBA00022723"/>
    </source>
</evidence>
<dbReference type="GO" id="GO:0016829">
    <property type="term" value="F:lyase activity"/>
    <property type="evidence" value="ECO:0007669"/>
    <property type="project" value="UniProtKB-KW"/>
</dbReference>
<dbReference type="Proteomes" id="UP001073227">
    <property type="component" value="Unassembled WGS sequence"/>
</dbReference>
<dbReference type="RefSeq" id="WP_267655261.1">
    <property type="nucleotide sequence ID" value="NZ_JAOVZR010000001.1"/>
</dbReference>
<evidence type="ECO:0000256" key="2">
    <source>
        <dbReference type="ARBA" id="ARBA00023239"/>
    </source>
</evidence>
<comment type="catalytic activity">
    <reaction evidence="3">
        <text>D-glyceraldehyde + pyruvate = 2-dehydro-3-deoxy-L-galactonate</text>
        <dbReference type="Rhea" id="RHEA:80055"/>
        <dbReference type="ChEBI" id="CHEBI:15361"/>
        <dbReference type="ChEBI" id="CHEBI:17378"/>
        <dbReference type="ChEBI" id="CHEBI:75545"/>
    </reaction>
</comment>
<sequence>MEIRRNRFKRALEKRIPQIGMWTNLGSDFIAEIIADAEFDWILLDMEHAPNEIGDVLRQLQAVDCRHTAPIVRPPWNDPVILKRLLDLGFQSFLIPFVQNHHEAELAVKATRYPPLGNRGVAGSMRASRFGRVKNYTQEAADEICVLVQVETREALDNLEDIAATEGVDGVFIGPSDLAASVGYLGRPDHPDMKALISEAIRRINSAGKVAGILAPIPSDAHRWLDEGAMFVSVGVDANMVVRSTAELRAQFPASSA</sequence>
<evidence type="ECO:0000256" key="3">
    <source>
        <dbReference type="ARBA" id="ARBA00045074"/>
    </source>
</evidence>
<evidence type="ECO:0000313" key="6">
    <source>
        <dbReference type="Proteomes" id="UP001073227"/>
    </source>
</evidence>
<proteinExistence type="predicted"/>
<keyword evidence="6" id="KW-1185">Reference proteome</keyword>
<organism evidence="5 6">
    <name type="scientific">Hoeflea algicola</name>
    <dbReference type="NCBI Taxonomy" id="2983763"/>
    <lineage>
        <taxon>Bacteria</taxon>
        <taxon>Pseudomonadati</taxon>
        <taxon>Pseudomonadota</taxon>
        <taxon>Alphaproteobacteria</taxon>
        <taxon>Hyphomicrobiales</taxon>
        <taxon>Rhizobiaceae</taxon>
        <taxon>Hoeflea</taxon>
    </lineage>
</organism>
<dbReference type="InterPro" id="IPR005000">
    <property type="entry name" value="Aldolase/citrate-lyase_domain"/>
</dbReference>
<dbReference type="Pfam" id="PF03328">
    <property type="entry name" value="HpcH_HpaI"/>
    <property type="match status" value="1"/>
</dbReference>
<keyword evidence="1" id="KW-0479">Metal-binding</keyword>
<name>A0ABT3ZDU7_9HYPH</name>
<evidence type="ECO:0000313" key="5">
    <source>
        <dbReference type="EMBL" id="MCY0149823.1"/>
    </source>
</evidence>
<dbReference type="EMBL" id="JAOVZR010000001">
    <property type="protein sequence ID" value="MCY0149823.1"/>
    <property type="molecule type" value="Genomic_DNA"/>
</dbReference>
<dbReference type="Gene3D" id="3.20.20.60">
    <property type="entry name" value="Phosphoenolpyruvate-binding domains"/>
    <property type="match status" value="1"/>
</dbReference>
<gene>
    <name evidence="5" type="ORF">OEG84_19450</name>
</gene>
<dbReference type="InterPro" id="IPR050251">
    <property type="entry name" value="HpcH-HpaI_aldolase"/>
</dbReference>
<protein>
    <submittedName>
        <fullName evidence="5">HpcH/HpaI aldolase/citrate lyase family protein</fullName>
    </submittedName>
</protein>
<dbReference type="InterPro" id="IPR040442">
    <property type="entry name" value="Pyrv_kinase-like_dom_sf"/>
</dbReference>
<dbReference type="PANTHER" id="PTHR30502:SF4">
    <property type="entry name" value="5-KETO-4-DEOXY-D-GLUCARATE ALDOLASE"/>
    <property type="match status" value="1"/>
</dbReference>
<accession>A0ABT3ZDU7</accession>
<reference evidence="5" key="1">
    <citation type="submission" date="2022-10" db="EMBL/GenBank/DDBJ databases">
        <title>Hoeflea sp. G2-23, isolated from marine algae.</title>
        <authorList>
            <person name="Kristyanto S."/>
            <person name="Kim J.M."/>
            <person name="Jeon C.O."/>
        </authorList>
    </citation>
    <scope>NUCLEOTIDE SEQUENCE</scope>
    <source>
        <strain evidence="5">G2-23</strain>
    </source>
</reference>
<dbReference type="PANTHER" id="PTHR30502">
    <property type="entry name" value="2-KETO-3-DEOXY-L-RHAMNONATE ALDOLASE"/>
    <property type="match status" value="1"/>
</dbReference>